<dbReference type="InterPro" id="IPR044810">
    <property type="entry name" value="WRKY_plant"/>
</dbReference>
<comment type="subcellular location">
    <subcellularLocation>
        <location evidence="1">Nucleus</location>
    </subcellularLocation>
</comment>
<evidence type="ECO:0000313" key="9">
    <source>
        <dbReference type="EMBL" id="CDY13396.1"/>
    </source>
</evidence>
<feature type="compositionally biased region" description="Polar residues" evidence="7">
    <location>
        <begin position="197"/>
        <end position="233"/>
    </location>
</feature>
<feature type="compositionally biased region" description="Basic and acidic residues" evidence="7">
    <location>
        <begin position="45"/>
        <end position="58"/>
    </location>
</feature>
<name>A0A078FJP4_BRANA</name>
<dbReference type="GO" id="GO:0003700">
    <property type="term" value="F:DNA-binding transcription factor activity"/>
    <property type="evidence" value="ECO:0000318"/>
    <property type="project" value="GO_Central"/>
</dbReference>
<dbReference type="InterPro" id="IPR003657">
    <property type="entry name" value="WRKY_dom"/>
</dbReference>
<dbReference type="FunFam" id="2.20.25.80:FF:000006">
    <property type="entry name" value="WRKY transcription factor"/>
    <property type="match status" value="1"/>
</dbReference>
<feature type="region of interest" description="Disordered" evidence="7">
    <location>
        <begin position="499"/>
        <end position="531"/>
    </location>
</feature>
<keyword evidence="3" id="KW-0805">Transcription regulation</keyword>
<dbReference type="PANTHER" id="PTHR31221:SF150">
    <property type="entry name" value="WRKY TRANSCRIPTION FACTOR 32-RELATED"/>
    <property type="match status" value="1"/>
</dbReference>
<protein>
    <submittedName>
        <fullName evidence="9">BnaA03g51140D protein</fullName>
    </submittedName>
</protein>
<feature type="domain" description="WRKY" evidence="8">
    <location>
        <begin position="256"/>
        <end position="313"/>
    </location>
</feature>
<keyword evidence="6" id="KW-0539">Nucleus</keyword>
<accession>A0A078FJP4</accession>
<reference evidence="9 10" key="1">
    <citation type="journal article" date="2014" name="Science">
        <title>Plant genetics. Early allopolyploid evolution in the post-Neolithic Brassica napus oilseed genome.</title>
        <authorList>
            <person name="Chalhoub B."/>
            <person name="Denoeud F."/>
            <person name="Liu S."/>
            <person name="Parkin I.A."/>
            <person name="Tang H."/>
            <person name="Wang X."/>
            <person name="Chiquet J."/>
            <person name="Belcram H."/>
            <person name="Tong C."/>
            <person name="Samans B."/>
            <person name="Correa M."/>
            <person name="Da Silva C."/>
            <person name="Just J."/>
            <person name="Falentin C."/>
            <person name="Koh C.S."/>
            <person name="Le Clainche I."/>
            <person name="Bernard M."/>
            <person name="Bento P."/>
            <person name="Noel B."/>
            <person name="Labadie K."/>
            <person name="Alberti A."/>
            <person name="Charles M."/>
            <person name="Arnaud D."/>
            <person name="Guo H."/>
            <person name="Daviaud C."/>
            <person name="Alamery S."/>
            <person name="Jabbari K."/>
            <person name="Zhao M."/>
            <person name="Edger P.P."/>
            <person name="Chelaifa H."/>
            <person name="Tack D."/>
            <person name="Lassalle G."/>
            <person name="Mestiri I."/>
            <person name="Schnel N."/>
            <person name="Le Paslier M.C."/>
            <person name="Fan G."/>
            <person name="Renault V."/>
            <person name="Bayer P.E."/>
            <person name="Golicz A.A."/>
            <person name="Manoli S."/>
            <person name="Lee T.H."/>
            <person name="Thi V.H."/>
            <person name="Chalabi S."/>
            <person name="Hu Q."/>
            <person name="Fan C."/>
            <person name="Tollenaere R."/>
            <person name="Lu Y."/>
            <person name="Battail C."/>
            <person name="Shen J."/>
            <person name="Sidebottom C.H."/>
            <person name="Wang X."/>
            <person name="Canaguier A."/>
            <person name="Chauveau A."/>
            <person name="Berard A."/>
            <person name="Deniot G."/>
            <person name="Guan M."/>
            <person name="Liu Z."/>
            <person name="Sun F."/>
            <person name="Lim Y.P."/>
            <person name="Lyons E."/>
            <person name="Town C.D."/>
            <person name="Bancroft I."/>
            <person name="Wang X."/>
            <person name="Meng J."/>
            <person name="Ma J."/>
            <person name="Pires J.C."/>
            <person name="King G.J."/>
            <person name="Brunel D."/>
            <person name="Delourme R."/>
            <person name="Renard M."/>
            <person name="Aury J.M."/>
            <person name="Adams K.L."/>
            <person name="Batley J."/>
            <person name="Snowdon R.J."/>
            <person name="Tost J."/>
            <person name="Edwards D."/>
            <person name="Zhou Y."/>
            <person name="Hua W."/>
            <person name="Sharpe A.G."/>
            <person name="Paterson A.H."/>
            <person name="Guan C."/>
            <person name="Wincker P."/>
        </authorList>
    </citation>
    <scope>NUCLEOTIDE SEQUENCE [LARGE SCALE GENOMIC DNA]</scope>
    <source>
        <strain evidence="10">cv. Darmor-bzh</strain>
    </source>
</reference>
<evidence type="ECO:0000313" key="10">
    <source>
        <dbReference type="Proteomes" id="UP000028999"/>
    </source>
</evidence>
<feature type="domain" description="WRKY" evidence="8">
    <location>
        <begin position="412"/>
        <end position="477"/>
    </location>
</feature>
<feature type="region of interest" description="Disordered" evidence="7">
    <location>
        <begin position="147"/>
        <end position="175"/>
    </location>
</feature>
<dbReference type="SMART" id="SM00774">
    <property type="entry name" value="WRKY"/>
    <property type="match status" value="2"/>
</dbReference>
<feature type="compositionally biased region" description="Low complexity" evidence="7">
    <location>
        <begin position="83"/>
        <end position="101"/>
    </location>
</feature>
<dbReference type="GO" id="GO:0005634">
    <property type="term" value="C:nucleus"/>
    <property type="evidence" value="ECO:0000318"/>
    <property type="project" value="GO_Central"/>
</dbReference>
<dbReference type="GO" id="GO:0000976">
    <property type="term" value="F:transcription cis-regulatory region binding"/>
    <property type="evidence" value="ECO:0000318"/>
    <property type="project" value="GO_Central"/>
</dbReference>
<evidence type="ECO:0000256" key="3">
    <source>
        <dbReference type="ARBA" id="ARBA00023015"/>
    </source>
</evidence>
<dbReference type="Gramene" id="CDY13396">
    <property type="protein sequence ID" value="CDY13396"/>
    <property type="gene ID" value="GSBRNA2T00077662001"/>
</dbReference>
<feature type="compositionally biased region" description="Basic and acidic residues" evidence="7">
    <location>
        <begin position="1"/>
        <end position="31"/>
    </location>
</feature>
<dbReference type="PaxDb" id="3708-A0A078FJP4"/>
<organism evidence="9 10">
    <name type="scientific">Brassica napus</name>
    <name type="common">Rape</name>
    <dbReference type="NCBI Taxonomy" id="3708"/>
    <lineage>
        <taxon>Eukaryota</taxon>
        <taxon>Viridiplantae</taxon>
        <taxon>Streptophyta</taxon>
        <taxon>Embryophyta</taxon>
        <taxon>Tracheophyta</taxon>
        <taxon>Spermatophyta</taxon>
        <taxon>Magnoliopsida</taxon>
        <taxon>eudicotyledons</taxon>
        <taxon>Gunneridae</taxon>
        <taxon>Pentapetalae</taxon>
        <taxon>rosids</taxon>
        <taxon>malvids</taxon>
        <taxon>Brassicales</taxon>
        <taxon>Brassicaceae</taxon>
        <taxon>Brassiceae</taxon>
        <taxon>Brassica</taxon>
    </lineage>
</organism>
<dbReference type="SUPFAM" id="SSF118290">
    <property type="entry name" value="WRKY DNA-binding domain"/>
    <property type="match status" value="2"/>
</dbReference>
<feature type="compositionally biased region" description="Polar residues" evidence="7">
    <location>
        <begin position="149"/>
        <end position="163"/>
    </location>
</feature>
<dbReference type="AlphaFoldDB" id="A0A078FJP4"/>
<dbReference type="PROSITE" id="PS50811">
    <property type="entry name" value="WRKY"/>
    <property type="match status" value="2"/>
</dbReference>
<dbReference type="PANTHER" id="PTHR31221">
    <property type="entry name" value="WRKY TRANSCRIPTION FACTOR PROTEIN 1-RELATED"/>
    <property type="match status" value="1"/>
</dbReference>
<proteinExistence type="predicted"/>
<evidence type="ECO:0000256" key="7">
    <source>
        <dbReference type="SAM" id="MobiDB-lite"/>
    </source>
</evidence>
<evidence type="ECO:0000256" key="6">
    <source>
        <dbReference type="ARBA" id="ARBA00023242"/>
    </source>
</evidence>
<dbReference type="EMBL" id="LK032035">
    <property type="protein sequence ID" value="CDY13396.1"/>
    <property type="molecule type" value="Genomic_DNA"/>
</dbReference>
<evidence type="ECO:0000256" key="5">
    <source>
        <dbReference type="ARBA" id="ARBA00023163"/>
    </source>
</evidence>
<keyword evidence="4" id="KW-0238">DNA-binding</keyword>
<dbReference type="GO" id="GO:0006355">
    <property type="term" value="P:regulation of DNA-templated transcription"/>
    <property type="evidence" value="ECO:0000318"/>
    <property type="project" value="GO_Central"/>
</dbReference>
<feature type="region of interest" description="Disordered" evidence="7">
    <location>
        <begin position="1"/>
        <end position="115"/>
    </location>
</feature>
<evidence type="ECO:0000259" key="8">
    <source>
        <dbReference type="PROSITE" id="PS50811"/>
    </source>
</evidence>
<dbReference type="STRING" id="3708.A0A078FJP4"/>
<dbReference type="OMA" id="CDGYRWR"/>
<evidence type="ECO:0000256" key="2">
    <source>
        <dbReference type="ARBA" id="ARBA00022737"/>
    </source>
</evidence>
<dbReference type="Pfam" id="PF03106">
    <property type="entry name" value="WRKY"/>
    <property type="match status" value="2"/>
</dbReference>
<keyword evidence="5" id="KW-0804">Transcription</keyword>
<keyword evidence="2" id="KW-0677">Repeat</keyword>
<gene>
    <name evidence="9" type="primary">BnaA03g51140D</name>
    <name evidence="9" type="ORF">GSBRNA2T00077662001</name>
</gene>
<feature type="region of interest" description="Disordered" evidence="7">
    <location>
        <begin position="188"/>
        <end position="272"/>
    </location>
</feature>
<evidence type="ECO:0000256" key="4">
    <source>
        <dbReference type="ARBA" id="ARBA00023125"/>
    </source>
</evidence>
<dbReference type="InterPro" id="IPR036576">
    <property type="entry name" value="WRKY_dom_sf"/>
</dbReference>
<dbReference type="Proteomes" id="UP000028999">
    <property type="component" value="Unassembled WGS sequence"/>
</dbReference>
<keyword evidence="10" id="KW-1185">Reference proteome</keyword>
<dbReference type="SMR" id="A0A078FJP4"/>
<evidence type="ECO:0000256" key="1">
    <source>
        <dbReference type="ARBA" id="ARBA00004123"/>
    </source>
</evidence>
<sequence length="531" mass="57787">MEKSTQETVKKEKVKPEKELCDGLSQLRDEESLGTIGDDMEDVHDEAIREVVLAKDQVEENSPVEPNDQDVREVKETSPALTASLDPSLVDPSLPSDPSAAQGQGLSLLEQKSDSRVVDNLSVSPVLRKDSGKEDVSVVAPVDEVAVENQQKSDSQVVNNLSVSPVLKTDSDKEEVASAVLPVNEVAVESHEVETSPALTPSSNPLVEPSLPSNPSAAQDQGLSLLDQNSDSQKSYDPRVVRNLSVSPGLRTPPRDGYNWRKYGQKQVKSPKGSRSYYRCTYSECCAKKIECSNDSGNMVQIVTKGLHSHEPPRKSSFSPREIGAASAVTPVLEVDTVVATVPSVSATPPPTKENICQSPTTIERKRTCENEAVEEPEPKRRQVLLKNDNTQSSDFVSKPGKKHKLVVHAAGDVGISCDGYRWRKYGQKMVKGNPNPRNYYRCTSAGCPVRKHIETAVENTGAVVITYKGEHNHDTPVPKKRHDTPSSVLLSPASMRTRLDDQVNIPSSSQCLVGRESEKQSSEALDVVGG</sequence>
<dbReference type="Gene3D" id="2.20.25.80">
    <property type="entry name" value="WRKY domain"/>
    <property type="match status" value="2"/>
</dbReference>